<accession>A0A0B0MWN3</accession>
<gene>
    <name evidence="1" type="ORF">F383_30711</name>
</gene>
<keyword evidence="2" id="KW-1185">Reference proteome</keyword>
<dbReference type="Proteomes" id="UP000032142">
    <property type="component" value="Unassembled WGS sequence"/>
</dbReference>
<organism evidence="1 2">
    <name type="scientific">Gossypium arboreum</name>
    <name type="common">Tree cotton</name>
    <name type="synonym">Gossypium nanking</name>
    <dbReference type="NCBI Taxonomy" id="29729"/>
    <lineage>
        <taxon>Eukaryota</taxon>
        <taxon>Viridiplantae</taxon>
        <taxon>Streptophyta</taxon>
        <taxon>Embryophyta</taxon>
        <taxon>Tracheophyta</taxon>
        <taxon>Spermatophyta</taxon>
        <taxon>Magnoliopsida</taxon>
        <taxon>eudicotyledons</taxon>
        <taxon>Gunneridae</taxon>
        <taxon>Pentapetalae</taxon>
        <taxon>rosids</taxon>
        <taxon>malvids</taxon>
        <taxon>Malvales</taxon>
        <taxon>Malvaceae</taxon>
        <taxon>Malvoideae</taxon>
        <taxon>Gossypium</taxon>
    </lineage>
</organism>
<comment type="caution">
    <text evidence="1">The sequence shown here is derived from an EMBL/GenBank/DDBJ whole genome shotgun (WGS) entry which is preliminary data.</text>
</comment>
<dbReference type="EMBL" id="JRRC01425359">
    <property type="protein sequence ID" value="KHG05185.1"/>
    <property type="molecule type" value="Genomic_DNA"/>
</dbReference>
<reference evidence="2" key="1">
    <citation type="submission" date="2014-09" db="EMBL/GenBank/DDBJ databases">
        <authorList>
            <person name="Mudge J."/>
            <person name="Ramaraj T."/>
            <person name="Lindquist I.E."/>
            <person name="Bharti A.K."/>
            <person name="Sundararajan A."/>
            <person name="Cameron C.T."/>
            <person name="Woodward J.E."/>
            <person name="May G.D."/>
            <person name="Brubaker C."/>
            <person name="Broadhvest J."/>
            <person name="Wilkins T.A."/>
        </authorList>
    </citation>
    <scope>NUCLEOTIDE SEQUENCE</scope>
    <source>
        <strain evidence="2">cv. AKA8401</strain>
    </source>
</reference>
<evidence type="ECO:0000313" key="2">
    <source>
        <dbReference type="Proteomes" id="UP000032142"/>
    </source>
</evidence>
<dbReference type="AlphaFoldDB" id="A0A0B0MWN3"/>
<sequence length="18" mass="2051">MFLSKLLGIIFMVLVLNV</sequence>
<name>A0A0B0MWN3_GOSAR</name>
<evidence type="ECO:0000313" key="1">
    <source>
        <dbReference type="EMBL" id="KHG05185.1"/>
    </source>
</evidence>
<proteinExistence type="predicted"/>
<protein>
    <submittedName>
        <fullName evidence="1">Uncharacterized protein</fullName>
    </submittedName>
</protein>